<sequence length="159" mass="17029">MPLSRLSTRPGALTLTWSFSAPMEDVWVGLTDPALVAQWLGRPTQYDVRLGGALVVDHGDGFLSRSVVTELEPARRLAMTWDFPDEPASVVGFTLRPSGAGTVLELAHDGLGELVAAYGPGWVTHLTYLEAAVAGAPIPRAQFWALHATFELLHAGAAR</sequence>
<evidence type="ECO:0000313" key="3">
    <source>
        <dbReference type="EMBL" id="MBO3085393.1"/>
    </source>
</evidence>
<dbReference type="Gene3D" id="3.30.530.20">
    <property type="match status" value="1"/>
</dbReference>
<comment type="similarity">
    <text evidence="1">Belongs to the AHA1 family.</text>
</comment>
<reference evidence="3 4" key="1">
    <citation type="submission" date="2021-03" db="EMBL/GenBank/DDBJ databases">
        <title>novel species in genus Cellulomonas.</title>
        <authorList>
            <person name="Zhang G."/>
        </authorList>
    </citation>
    <scope>NUCLEOTIDE SEQUENCE [LARGE SCALE GENOMIC DNA]</scope>
    <source>
        <strain evidence="4">zg-ZUI188</strain>
    </source>
</reference>
<dbReference type="SUPFAM" id="SSF55961">
    <property type="entry name" value="Bet v1-like"/>
    <property type="match status" value="1"/>
</dbReference>
<dbReference type="InterPro" id="IPR023393">
    <property type="entry name" value="START-like_dom_sf"/>
</dbReference>
<keyword evidence="4" id="KW-1185">Reference proteome</keyword>
<name>A0ABS3SI13_9CELL</name>
<comment type="caution">
    <text evidence="3">The sequence shown here is derived from an EMBL/GenBank/DDBJ whole genome shotgun (WGS) entry which is preliminary data.</text>
</comment>
<dbReference type="InterPro" id="IPR013538">
    <property type="entry name" value="ASHA1/2-like_C"/>
</dbReference>
<gene>
    <name evidence="3" type="ORF">J4035_12165</name>
</gene>
<accession>A0ABS3SI13</accession>
<evidence type="ECO:0000259" key="2">
    <source>
        <dbReference type="Pfam" id="PF08327"/>
    </source>
</evidence>
<organism evidence="3 4">
    <name type="scientific">Cellulomonas fengjieae</name>
    <dbReference type="NCBI Taxonomy" id="2819978"/>
    <lineage>
        <taxon>Bacteria</taxon>
        <taxon>Bacillati</taxon>
        <taxon>Actinomycetota</taxon>
        <taxon>Actinomycetes</taxon>
        <taxon>Micrococcales</taxon>
        <taxon>Cellulomonadaceae</taxon>
        <taxon>Cellulomonas</taxon>
    </lineage>
</organism>
<feature type="domain" description="Activator of Hsp90 ATPase homologue 1/2-like C-terminal" evidence="2">
    <location>
        <begin position="21"/>
        <end position="133"/>
    </location>
</feature>
<dbReference type="EMBL" id="JAGFBM010000006">
    <property type="protein sequence ID" value="MBO3085393.1"/>
    <property type="molecule type" value="Genomic_DNA"/>
</dbReference>
<protein>
    <submittedName>
        <fullName evidence="3">SRPBCC domain-containing protein</fullName>
    </submittedName>
</protein>
<dbReference type="RefSeq" id="WP_208289796.1">
    <property type="nucleotide sequence ID" value="NZ_CP074404.1"/>
</dbReference>
<dbReference type="Pfam" id="PF08327">
    <property type="entry name" value="AHSA1"/>
    <property type="match status" value="1"/>
</dbReference>
<proteinExistence type="inferred from homology"/>
<dbReference type="Proteomes" id="UP000678317">
    <property type="component" value="Unassembled WGS sequence"/>
</dbReference>
<evidence type="ECO:0000256" key="1">
    <source>
        <dbReference type="ARBA" id="ARBA00006817"/>
    </source>
</evidence>
<evidence type="ECO:0000313" key="4">
    <source>
        <dbReference type="Proteomes" id="UP000678317"/>
    </source>
</evidence>